<dbReference type="Proteomes" id="UP001165122">
    <property type="component" value="Unassembled WGS sequence"/>
</dbReference>
<dbReference type="Pfam" id="PF13460">
    <property type="entry name" value="NAD_binding_10"/>
    <property type="match status" value="1"/>
</dbReference>
<evidence type="ECO:0000313" key="3">
    <source>
        <dbReference type="EMBL" id="GMI14123.1"/>
    </source>
</evidence>
<evidence type="ECO:0000259" key="2">
    <source>
        <dbReference type="Pfam" id="PF13460"/>
    </source>
</evidence>
<dbReference type="Gene3D" id="3.40.50.720">
    <property type="entry name" value="NAD(P)-binding Rossmann-like Domain"/>
    <property type="match status" value="1"/>
</dbReference>
<organism evidence="3 4">
    <name type="scientific">Triparma laevis f. longispina</name>
    <dbReference type="NCBI Taxonomy" id="1714387"/>
    <lineage>
        <taxon>Eukaryota</taxon>
        <taxon>Sar</taxon>
        <taxon>Stramenopiles</taxon>
        <taxon>Ochrophyta</taxon>
        <taxon>Bolidophyceae</taxon>
        <taxon>Parmales</taxon>
        <taxon>Triparmaceae</taxon>
        <taxon>Triparma</taxon>
    </lineage>
</organism>
<keyword evidence="1" id="KW-0732">Signal</keyword>
<feature type="signal peptide" evidence="1">
    <location>
        <begin position="1"/>
        <end position="23"/>
    </location>
</feature>
<dbReference type="AlphaFoldDB" id="A0A9W7FLD1"/>
<feature type="domain" description="NAD(P)-binding" evidence="2">
    <location>
        <begin position="92"/>
        <end position="284"/>
    </location>
</feature>
<proteinExistence type="predicted"/>
<protein>
    <recommendedName>
        <fullName evidence="2">NAD(P)-binding domain-containing protein</fullName>
    </recommendedName>
</protein>
<evidence type="ECO:0000256" key="1">
    <source>
        <dbReference type="SAM" id="SignalP"/>
    </source>
</evidence>
<evidence type="ECO:0000313" key="4">
    <source>
        <dbReference type="Proteomes" id="UP001165122"/>
    </source>
</evidence>
<dbReference type="PANTHER" id="PTHR15020:SF11">
    <property type="entry name" value="OS06G0360300 PROTEIN"/>
    <property type="match status" value="1"/>
</dbReference>
<comment type="caution">
    <text evidence="3">The sequence shown here is derived from an EMBL/GenBank/DDBJ whole genome shotgun (WGS) entry which is preliminary data.</text>
</comment>
<dbReference type="InterPro" id="IPR016040">
    <property type="entry name" value="NAD(P)-bd_dom"/>
</dbReference>
<name>A0A9W7FLD1_9STRA</name>
<gene>
    <name evidence="3" type="ORF">TrLO_g5399</name>
</gene>
<dbReference type="InterPro" id="IPR036291">
    <property type="entry name" value="NAD(P)-bd_dom_sf"/>
</dbReference>
<dbReference type="EMBL" id="BRXW01000208">
    <property type="protein sequence ID" value="GMI14123.1"/>
    <property type="molecule type" value="Genomic_DNA"/>
</dbReference>
<sequence length="330" mass="35106">MSSLKLCLLLCVCFALKIHESRSFNLSTGGLSTKNRPRSITKIAATRRSVTKLAATTRSDFLRSAVVLPLLPLLPSQTLAASPKTPVVLVLGASGRSGMSTIEACLKRSIPCTSATRTGTDPFKVVKLDKSNYTPYPEPVDVKDVEAIKAVIAAVNPTAVVYAASASKKGGNANEVDYLGVKNVASVLPKSTRLILISALAVDRPESQGYKMTNSMGGVVDGIMYEKFRGEEEVRKRVKDYVIVRPGVLMSGKGGGPVELAQGDFLGGGLSREELAECVVDAVEASESDFTVEVYRKKTRTALQKEFEGKEGGILSGESGAGRFKGVVKD</sequence>
<dbReference type="SUPFAM" id="SSF51735">
    <property type="entry name" value="NAD(P)-binding Rossmann-fold domains"/>
    <property type="match status" value="1"/>
</dbReference>
<dbReference type="PANTHER" id="PTHR15020">
    <property type="entry name" value="FLAVIN REDUCTASE-RELATED"/>
    <property type="match status" value="1"/>
</dbReference>
<dbReference type="OrthoDB" id="419598at2759"/>
<accession>A0A9W7FLD1</accession>
<reference evidence="4" key="1">
    <citation type="journal article" date="2023" name="Commun. Biol.">
        <title>Genome analysis of Parmales, the sister group of diatoms, reveals the evolutionary specialization of diatoms from phago-mixotrophs to photoautotrophs.</title>
        <authorList>
            <person name="Ban H."/>
            <person name="Sato S."/>
            <person name="Yoshikawa S."/>
            <person name="Yamada K."/>
            <person name="Nakamura Y."/>
            <person name="Ichinomiya M."/>
            <person name="Sato N."/>
            <person name="Blanc-Mathieu R."/>
            <person name="Endo H."/>
            <person name="Kuwata A."/>
            <person name="Ogata H."/>
        </authorList>
    </citation>
    <scope>NUCLEOTIDE SEQUENCE [LARGE SCALE GENOMIC DNA]</scope>
    <source>
        <strain evidence="4">NIES 3700</strain>
    </source>
</reference>
<keyword evidence="4" id="KW-1185">Reference proteome</keyword>
<feature type="chain" id="PRO_5040994538" description="NAD(P)-binding domain-containing protein" evidence="1">
    <location>
        <begin position="24"/>
        <end position="330"/>
    </location>
</feature>